<comment type="caution">
    <text evidence="2">The sequence shown here is derived from an EMBL/GenBank/DDBJ whole genome shotgun (WGS) entry which is preliminary data.</text>
</comment>
<dbReference type="EMBL" id="BAABGR010000015">
    <property type="protein sequence ID" value="GAA4514879.1"/>
    <property type="molecule type" value="Genomic_DNA"/>
</dbReference>
<reference evidence="3" key="1">
    <citation type="journal article" date="2019" name="Int. J. Syst. Evol. Microbiol.">
        <title>The Global Catalogue of Microorganisms (GCM) 10K type strain sequencing project: providing services to taxonomists for standard genome sequencing and annotation.</title>
        <authorList>
            <consortium name="The Broad Institute Genomics Platform"/>
            <consortium name="The Broad Institute Genome Sequencing Center for Infectious Disease"/>
            <person name="Wu L."/>
            <person name="Ma J."/>
        </authorList>
    </citation>
    <scope>NUCLEOTIDE SEQUENCE [LARGE SCALE GENOMIC DNA]</scope>
    <source>
        <strain evidence="3">JCM 17858</strain>
    </source>
</reference>
<evidence type="ECO:0000313" key="2">
    <source>
        <dbReference type="EMBL" id="GAA4514879.1"/>
    </source>
</evidence>
<organism evidence="2 3">
    <name type="scientific">Sphingobacterium thermophilum</name>
    <dbReference type="NCBI Taxonomy" id="768534"/>
    <lineage>
        <taxon>Bacteria</taxon>
        <taxon>Pseudomonadati</taxon>
        <taxon>Bacteroidota</taxon>
        <taxon>Sphingobacteriia</taxon>
        <taxon>Sphingobacteriales</taxon>
        <taxon>Sphingobacteriaceae</taxon>
        <taxon>Sphingobacterium</taxon>
    </lineage>
</organism>
<gene>
    <name evidence="2" type="ORF">GCM10023173_11980</name>
</gene>
<evidence type="ECO:0000313" key="3">
    <source>
        <dbReference type="Proteomes" id="UP001500394"/>
    </source>
</evidence>
<dbReference type="Pfam" id="PF04230">
    <property type="entry name" value="PS_pyruv_trans"/>
    <property type="match status" value="1"/>
</dbReference>
<feature type="domain" description="Polysaccharide pyruvyl transferase" evidence="1">
    <location>
        <begin position="110"/>
        <end position="220"/>
    </location>
</feature>
<protein>
    <recommendedName>
        <fullName evidence="1">Polysaccharide pyruvyl transferase domain-containing protein</fullName>
    </recommendedName>
</protein>
<dbReference type="RefSeq" id="WP_345066096.1">
    <property type="nucleotide sequence ID" value="NZ_BAABGR010000015.1"/>
</dbReference>
<keyword evidence="3" id="KW-1185">Reference proteome</keyword>
<name>A0ABP8R0E1_9SPHI</name>
<proteinExistence type="predicted"/>
<evidence type="ECO:0000259" key="1">
    <source>
        <dbReference type="Pfam" id="PF04230"/>
    </source>
</evidence>
<accession>A0ABP8R0E1</accession>
<dbReference type="Proteomes" id="UP001500394">
    <property type="component" value="Unassembled WGS sequence"/>
</dbReference>
<sequence>MISKILGKDKINLIYWEADNFGDILNKDLIEELTGKKTVHKEGGPFLKNFVRLVLSAIIKVNPKLISKVVFPWQTTYVCVGSILCWADKHSKIWGAGFMNNHEKFSGGEVYAVRGPLTNNKLKELGGRGTDVYGDPALLLPLWIPEKKHKRYKLGIIPHWKETEFFKERFGSKYNIIDLRTRDVKSVMNQILDCEYILSSSLHGLIVPHAYNRPALWIKHGYIDTDGFKFEDYFASVGIPNYSGFENFESILESEEKWMELFEKNKDIAVPHVSIMELQKKLLSVAPFPLKEKYKIFQ</sequence>
<dbReference type="InterPro" id="IPR007345">
    <property type="entry name" value="Polysacch_pyruvyl_Trfase"/>
</dbReference>